<dbReference type="GO" id="GO:0005789">
    <property type="term" value="C:endoplasmic reticulum membrane"/>
    <property type="evidence" value="ECO:0007669"/>
    <property type="project" value="UniProtKB-SubCell"/>
</dbReference>
<evidence type="ECO:0008006" key="11">
    <source>
        <dbReference type="Google" id="ProtNLM"/>
    </source>
</evidence>
<dbReference type="STRING" id="1076872.G8ZSJ9"/>
<feature type="transmembrane region" description="Helical" evidence="6">
    <location>
        <begin position="1026"/>
        <end position="1045"/>
    </location>
</feature>
<evidence type="ECO:0000259" key="8">
    <source>
        <dbReference type="PROSITE" id="PS51778"/>
    </source>
</evidence>
<dbReference type="InterPro" id="IPR031968">
    <property type="entry name" value="VASt"/>
</dbReference>
<dbReference type="Pfam" id="PF16746">
    <property type="entry name" value="BAR_3"/>
    <property type="match status" value="1"/>
</dbReference>
<dbReference type="Pfam" id="PF16016">
    <property type="entry name" value="VASt"/>
    <property type="match status" value="1"/>
</dbReference>
<evidence type="ECO:0000259" key="7">
    <source>
        <dbReference type="PROSITE" id="PS50003"/>
    </source>
</evidence>
<comment type="subcellular location">
    <subcellularLocation>
        <location evidence="5">Endomembrane system</location>
        <topology evidence="5">Single-pass membrane protein</topology>
    </subcellularLocation>
    <subcellularLocation>
        <location evidence="1">Endoplasmic reticulum membrane</location>
    </subcellularLocation>
</comment>
<dbReference type="SMART" id="SM00233">
    <property type="entry name" value="PH"/>
    <property type="match status" value="1"/>
</dbReference>
<dbReference type="SUPFAM" id="SSF50729">
    <property type="entry name" value="PH domain-like"/>
    <property type="match status" value="1"/>
</dbReference>
<dbReference type="SUPFAM" id="SSF103657">
    <property type="entry name" value="BAR/IMD domain-like"/>
    <property type="match status" value="1"/>
</dbReference>
<feature type="transmembrane region" description="Helical" evidence="6">
    <location>
        <begin position="1051"/>
        <end position="1076"/>
    </location>
</feature>
<dbReference type="Gene3D" id="1.20.1270.60">
    <property type="entry name" value="Arfaptin homology (AH) domain/BAR domain"/>
    <property type="match status" value="1"/>
</dbReference>
<evidence type="ECO:0000313" key="10">
    <source>
        <dbReference type="Proteomes" id="UP000005627"/>
    </source>
</evidence>
<dbReference type="HOGENOM" id="CLU_001720_0_0_1"/>
<feature type="domain" description="VASt" evidence="8">
    <location>
        <begin position="765"/>
        <end position="964"/>
    </location>
</feature>
<dbReference type="InterPro" id="IPR042067">
    <property type="entry name" value="Sip3_PH"/>
</dbReference>
<proteinExistence type="predicted"/>
<name>G8ZSJ9_TORDE</name>
<feature type="domain" description="PH" evidence="7">
    <location>
        <begin position="309"/>
        <end position="421"/>
    </location>
</feature>
<keyword evidence="4 6" id="KW-0472">Membrane</keyword>
<keyword evidence="10" id="KW-1185">Reference proteome</keyword>
<keyword evidence="3 6" id="KW-1133">Transmembrane helix</keyword>
<evidence type="ECO:0000256" key="2">
    <source>
        <dbReference type="ARBA" id="ARBA00022692"/>
    </source>
</evidence>
<dbReference type="KEGG" id="tdl:TDEL_0C06020"/>
<dbReference type="InterPro" id="IPR004148">
    <property type="entry name" value="BAR_dom"/>
</dbReference>
<dbReference type="InterPro" id="IPR011993">
    <property type="entry name" value="PH-like_dom_sf"/>
</dbReference>
<gene>
    <name evidence="9" type="primary">TDEL0C06020</name>
    <name evidence="9" type="ORF">TDEL_0C06020</name>
</gene>
<sequence>MVETKKELEWGKLKLVSVAFKEASLDTPSFRASVNFFHNKVQSFEDWIERSVAFFENRYTASFGDFQRAQQTFLTQLLPPPVVLSNGFVANQSYTPLFVEFFNNEYSDFSTKVLKMLSCADSGYPKALLELMNNAIEPYKARRLDFEEIQAKYDTMLARYNAMKVSNTSIEPAAIRDEAFQIYEVRKSYLKMSLELVGAISTLKLSLDKFLLQATGLVENNDIFMLKDIGKKVDLTATITENLRSYSAWVLNAIEAAELMQKDIIQAKQQVTDYTLAQITPSREISDYNVKEINFPSLMAKKAEQPLAAREKSGWLYMKTTVGTPSRQVWVRRWCFLRNSVFGLFLMSPSKTYVEESDKFGVLLAAIRYDLDEDRRFCFEIKINEGKTSESVGSNQIRIVLQAESLKDLKEWLTAFEAAQRYAVRSDVNSPEHNNAFRRFSPEYFEFASSTTTSVDQLITTYDQNSLNLFEILDRNLTDFDLASVPGRKFYHFQMASTPISTKMTQVAILGNLYKQGPWLPSAILANVWGSANWNDYATFYESQQRTPLINGVTPDGSVAYPDFFPEKRRIEDIQFKSLFFSINEKLMKFPSDLLLFNFTAFWCPNKRQKFSAICYVTIDRIFCYMDSMGFICLTHKRLNDLASVEVDNTSDFSLKLYEVDGTQLKLHVFFTDRRVIATKLQCLLENTALSAPRSEEDMLRQLDQIDSDFQEKRRAEKLDEAKGPLIQSSTRIDSSNSNELSKSFWSINATSAQTMQRRKEFQYQFTLMYHHVYDIPCKGLMHVMFGDNSSAFPRSLFLSNKDSNSNISWNWIKESTADGNIQLVRALQFRLNMTNNFLNNLHTGKSPLFTINQRLIKAIENKYYEVDQDPVIVKVPLCHLLRIKTKYVIVEAHESSANSGLPSASGSLLYLYYKVEFIDAKTKKVVESQSMIEKMILKLAIRSTNKEYLLLRKIIRYYLEKIGKHGKVIKAIKLCGMIGVANIGEAQDTKTSNSPDKGENIVHYTVSILFKLLLKLLVYRVTSFALLFIRLVFSLILTTISNITHINKNLLFGLLASVIINVFLSGKSTIAYWAARRTENVFHDYMQGKHDFSVQRAISIKDIDLLSRTLAYETDNIPFQKFNESHAAENQRFGTSRLEIAERRNDLLVELKILQNMERELVKGNYRTFLLNELDKCHAIEKELSQLWKNDTKLQDYCCSCSDELHRLSDLLL</sequence>
<accession>G8ZSJ9</accession>
<protein>
    <recommendedName>
        <fullName evidence="11">PH domain-containing protein</fullName>
    </recommendedName>
</protein>
<dbReference type="GeneID" id="11501909"/>
<dbReference type="FunCoup" id="G8ZSJ9">
    <property type="interactions" value="21"/>
</dbReference>
<dbReference type="RefSeq" id="XP_003680702.1">
    <property type="nucleotide sequence ID" value="XM_003680654.1"/>
</dbReference>
<evidence type="ECO:0000256" key="1">
    <source>
        <dbReference type="ARBA" id="ARBA00004586"/>
    </source>
</evidence>
<dbReference type="Proteomes" id="UP000005627">
    <property type="component" value="Chromosome 3"/>
</dbReference>
<dbReference type="PROSITE" id="PS51778">
    <property type="entry name" value="VAST"/>
    <property type="match status" value="1"/>
</dbReference>
<dbReference type="EMBL" id="HE616744">
    <property type="protein sequence ID" value="CCE91491.1"/>
    <property type="molecule type" value="Genomic_DNA"/>
</dbReference>
<dbReference type="Gene3D" id="2.30.29.30">
    <property type="entry name" value="Pleckstrin-homology domain (PH domain)/Phosphotyrosine-binding domain (PTB)"/>
    <property type="match status" value="1"/>
</dbReference>
<evidence type="ECO:0000256" key="3">
    <source>
        <dbReference type="ARBA" id="ARBA00022989"/>
    </source>
</evidence>
<reference evidence="9 10" key="1">
    <citation type="journal article" date="2011" name="Proc. Natl. Acad. Sci. U.S.A.">
        <title>Evolutionary erosion of yeast sex chromosomes by mating-type switching accidents.</title>
        <authorList>
            <person name="Gordon J.L."/>
            <person name="Armisen D."/>
            <person name="Proux-Wera E."/>
            <person name="Oheigeartaigh S.S."/>
            <person name="Byrne K.P."/>
            <person name="Wolfe K.H."/>
        </authorList>
    </citation>
    <scope>NUCLEOTIDE SEQUENCE [LARGE SCALE GENOMIC DNA]</scope>
    <source>
        <strain evidence="10">ATCC 10662 / CBS 1146 / NBRC 0425 / NCYC 2629 / NRRL Y-866</strain>
    </source>
</reference>
<dbReference type="eggNOG" id="ENOG502QU87">
    <property type="taxonomic scope" value="Eukaryota"/>
</dbReference>
<dbReference type="PROSITE" id="PS50003">
    <property type="entry name" value="PH_DOMAIN"/>
    <property type="match status" value="1"/>
</dbReference>
<dbReference type="Pfam" id="PF00169">
    <property type="entry name" value="PH"/>
    <property type="match status" value="1"/>
</dbReference>
<evidence type="ECO:0000256" key="6">
    <source>
        <dbReference type="SAM" id="Phobius"/>
    </source>
</evidence>
<dbReference type="CDD" id="cd13280">
    <property type="entry name" value="PH_SIP3"/>
    <property type="match status" value="1"/>
</dbReference>
<dbReference type="PANTHER" id="PTHR14248">
    <property type="entry name" value="CYCLIN Y, ISOFORM A"/>
    <property type="match status" value="1"/>
</dbReference>
<dbReference type="InterPro" id="IPR001849">
    <property type="entry name" value="PH_domain"/>
</dbReference>
<organism evidence="9 10">
    <name type="scientific">Torulaspora delbrueckii</name>
    <name type="common">Yeast</name>
    <name type="synonym">Candida colliculosa</name>
    <dbReference type="NCBI Taxonomy" id="4950"/>
    <lineage>
        <taxon>Eukaryota</taxon>
        <taxon>Fungi</taxon>
        <taxon>Dikarya</taxon>
        <taxon>Ascomycota</taxon>
        <taxon>Saccharomycotina</taxon>
        <taxon>Saccharomycetes</taxon>
        <taxon>Saccharomycetales</taxon>
        <taxon>Saccharomycetaceae</taxon>
        <taxon>Torulaspora</taxon>
    </lineage>
</organism>
<dbReference type="AlphaFoldDB" id="G8ZSJ9"/>
<dbReference type="InParanoid" id="G8ZSJ9"/>
<evidence type="ECO:0000313" key="9">
    <source>
        <dbReference type="EMBL" id="CCE91491.1"/>
    </source>
</evidence>
<dbReference type="OrthoDB" id="10070851at2759"/>
<evidence type="ECO:0000256" key="5">
    <source>
        <dbReference type="ARBA" id="ARBA00037847"/>
    </source>
</evidence>
<dbReference type="InterPro" id="IPR027267">
    <property type="entry name" value="AH/BAR_dom_sf"/>
</dbReference>
<evidence type="ECO:0000256" key="4">
    <source>
        <dbReference type="ARBA" id="ARBA00023136"/>
    </source>
</evidence>
<keyword evidence="2 6" id="KW-0812">Transmembrane</keyword>